<evidence type="ECO:0000256" key="2">
    <source>
        <dbReference type="RuleBase" id="RU004508"/>
    </source>
</evidence>
<dbReference type="SUPFAM" id="SSF53383">
    <property type="entry name" value="PLP-dependent transferases"/>
    <property type="match status" value="1"/>
</dbReference>
<sequence length="367" mass="37794">MGDSTPGTLVDRHGGPVAERSTAVPGQRRPPGVGDRGPIIEAYERRCAALANRRGAVAVSSSTAGFELCCRALGLAPDEEVLVPEVGWRSIAAAVRTVGANPGVVPVRRDLVVEWPDVRARLGPRTRAVVVAHVRGRAAGDVGRIAEGLAERGVALIEDCSQAWGARGPEGPVGSCGVAAFFSTRTPGSAATGEGGVVVADDPALLDAVRHAAGYRASTAPRLDWLLNQRISEASAARALPRVLRLGVVVAELRVTQAAAAAVLATVPDARVTADGAGASNGATVGVWLPGVERSRVVAARLGEAGFTVWQPVDHDPDGTGAWPVGPPARGPVDVRRYLDIAVPRLDGAGRARFLGRLREVCAGLAA</sequence>
<dbReference type="RefSeq" id="WP_121006985.1">
    <property type="nucleotide sequence ID" value="NZ_RBXO01000001.1"/>
</dbReference>
<dbReference type="GO" id="GO:0030170">
    <property type="term" value="F:pyridoxal phosphate binding"/>
    <property type="evidence" value="ECO:0007669"/>
    <property type="project" value="TreeGrafter"/>
</dbReference>
<gene>
    <name evidence="4" type="ORF">C8E97_3915</name>
</gene>
<feature type="region of interest" description="Disordered" evidence="3">
    <location>
        <begin position="1"/>
        <end position="37"/>
    </location>
</feature>
<dbReference type="EMBL" id="RBXO01000001">
    <property type="protein sequence ID" value="RKT55256.1"/>
    <property type="molecule type" value="Genomic_DNA"/>
</dbReference>
<name>A0A495W0V9_9PSEU</name>
<evidence type="ECO:0000313" key="4">
    <source>
        <dbReference type="EMBL" id="RKT55256.1"/>
    </source>
</evidence>
<dbReference type="InterPro" id="IPR015424">
    <property type="entry name" value="PyrdxlP-dep_Trfase"/>
</dbReference>
<reference evidence="4 5" key="1">
    <citation type="submission" date="2018-10" db="EMBL/GenBank/DDBJ databases">
        <title>Sequencing the genomes of 1000 actinobacteria strains.</title>
        <authorList>
            <person name="Klenk H.-P."/>
        </authorList>
    </citation>
    <scope>NUCLEOTIDE SEQUENCE [LARGE SCALE GENOMIC DNA]</scope>
    <source>
        <strain evidence="4 5">DSM 43800</strain>
    </source>
</reference>
<dbReference type="OrthoDB" id="5342089at2"/>
<evidence type="ECO:0000256" key="3">
    <source>
        <dbReference type="SAM" id="MobiDB-lite"/>
    </source>
</evidence>
<dbReference type="Pfam" id="PF01041">
    <property type="entry name" value="DegT_DnrJ_EryC1"/>
    <property type="match status" value="1"/>
</dbReference>
<dbReference type="AlphaFoldDB" id="A0A495W0V9"/>
<dbReference type="PANTHER" id="PTHR30244:SF34">
    <property type="entry name" value="DTDP-4-AMINO-4,6-DIDEOXYGALACTOSE TRANSAMINASE"/>
    <property type="match status" value="1"/>
</dbReference>
<organism evidence="4 5">
    <name type="scientific">Saccharothrix australiensis</name>
    <dbReference type="NCBI Taxonomy" id="2072"/>
    <lineage>
        <taxon>Bacteria</taxon>
        <taxon>Bacillati</taxon>
        <taxon>Actinomycetota</taxon>
        <taxon>Actinomycetes</taxon>
        <taxon>Pseudonocardiales</taxon>
        <taxon>Pseudonocardiaceae</taxon>
        <taxon>Saccharothrix</taxon>
    </lineage>
</organism>
<dbReference type="PANTHER" id="PTHR30244">
    <property type="entry name" value="TRANSAMINASE"/>
    <property type="match status" value="1"/>
</dbReference>
<dbReference type="Proteomes" id="UP000282084">
    <property type="component" value="Unassembled WGS sequence"/>
</dbReference>
<dbReference type="GO" id="GO:0008483">
    <property type="term" value="F:transaminase activity"/>
    <property type="evidence" value="ECO:0007669"/>
    <property type="project" value="TreeGrafter"/>
</dbReference>
<comment type="similarity">
    <text evidence="2">Belongs to the DegT/DnrJ/EryC1 family.</text>
</comment>
<dbReference type="Gene3D" id="3.40.640.10">
    <property type="entry name" value="Type I PLP-dependent aspartate aminotransferase-like (Major domain)"/>
    <property type="match status" value="1"/>
</dbReference>
<comment type="cofactor">
    <cofactor evidence="1">
        <name>pyridoxal 5'-phosphate</name>
        <dbReference type="ChEBI" id="CHEBI:597326"/>
    </cofactor>
</comment>
<protein>
    <submittedName>
        <fullName evidence="4">dTDP-4-amino-4,6-dideoxygalactose transaminase</fullName>
    </submittedName>
</protein>
<keyword evidence="5" id="KW-1185">Reference proteome</keyword>
<accession>A0A495W0V9</accession>
<evidence type="ECO:0000313" key="5">
    <source>
        <dbReference type="Proteomes" id="UP000282084"/>
    </source>
</evidence>
<comment type="caution">
    <text evidence="4">The sequence shown here is derived from an EMBL/GenBank/DDBJ whole genome shotgun (WGS) entry which is preliminary data.</text>
</comment>
<keyword evidence="2" id="KW-0663">Pyridoxal phosphate</keyword>
<dbReference type="InterPro" id="IPR015421">
    <property type="entry name" value="PyrdxlP-dep_Trfase_major"/>
</dbReference>
<dbReference type="GO" id="GO:0000271">
    <property type="term" value="P:polysaccharide biosynthetic process"/>
    <property type="evidence" value="ECO:0007669"/>
    <property type="project" value="TreeGrafter"/>
</dbReference>
<dbReference type="InterPro" id="IPR000653">
    <property type="entry name" value="DegT/StrS_aminotransferase"/>
</dbReference>
<evidence type="ECO:0000256" key="1">
    <source>
        <dbReference type="ARBA" id="ARBA00001933"/>
    </source>
</evidence>
<proteinExistence type="inferred from homology"/>